<comment type="caution">
    <text evidence="3">The sequence shown here is derived from an EMBL/GenBank/DDBJ whole genome shotgun (WGS) entry which is preliminary data.</text>
</comment>
<dbReference type="Pfam" id="PF16944">
    <property type="entry name" value="KCH"/>
    <property type="match status" value="1"/>
</dbReference>
<name>A0AAD5SUU9_9FUNG</name>
<dbReference type="AlphaFoldDB" id="A0AAD5SUU9"/>
<sequence length="614" mass="68944">MPVKWKTQREQFPDHKWDYIDVDDFIDESWTMKVKYSMIFFLTVKSVLVYTADVTLLVLMIQSNVFSSNFACIQSNSTSAASASNGIVSVFCQSGELAPQKARPWIMLASIIMSFLLLLLDWRKGRIVIKSGDISYSLTNSVAHRYYVLKSYPHYCFFAEVLNSRKTVDILAFFVFFAFKSWKRLFLAEFPRVYINVLNMYDVLTSLIPSRYKYSNPVVQYSVAFQQLYESRASNGLALASTVLSTFTISMWFFSFCVIVLAFFVYIPLLYVIRGNLKEYVCHKIDKRISEILKKKSRKRTEEARKAELAELERMQQLKVRAENGEIDASEISFKPAPPLGLTQRPTLPDMNVDLDDDESMYGSSIGGSDYGGSQGGRYSAIPPLSVNYAYQMNDMQPLRQYSGQILPSPGIVPLGMLPPPPGMPPPPPGIPPPGLLMGMSPLKISPQYQSNGKSSSSPSYTSFTDKFSSLARSNLSDASLESAGSSRRNLLNQHQQQQQQNILYRYDQAMCYPNSTPGNGEAIQMRNFGVSSNGAPLIGQWTTSPPPPLQQQQQQQGTSLNGFAVSHQQWQLPLLYHRIAQIDEGEGQDPTRSTGHENGRSEVTGTSTHVKLK</sequence>
<reference evidence="3" key="1">
    <citation type="submission" date="2020-05" db="EMBL/GenBank/DDBJ databases">
        <title>Phylogenomic resolution of chytrid fungi.</title>
        <authorList>
            <person name="Stajich J.E."/>
            <person name="Amses K."/>
            <person name="Simmons R."/>
            <person name="Seto K."/>
            <person name="Myers J."/>
            <person name="Bonds A."/>
            <person name="Quandt C.A."/>
            <person name="Barry K."/>
            <person name="Liu P."/>
            <person name="Grigoriev I."/>
            <person name="Longcore J.E."/>
            <person name="James T.Y."/>
        </authorList>
    </citation>
    <scope>NUCLEOTIDE SEQUENCE</scope>
    <source>
        <strain evidence="3">JEL0513</strain>
    </source>
</reference>
<keyword evidence="2" id="KW-0472">Membrane</keyword>
<evidence type="ECO:0000313" key="4">
    <source>
        <dbReference type="Proteomes" id="UP001211907"/>
    </source>
</evidence>
<evidence type="ECO:0000256" key="2">
    <source>
        <dbReference type="SAM" id="Phobius"/>
    </source>
</evidence>
<dbReference type="PANTHER" id="PTHR36424:SF1">
    <property type="entry name" value="LOW AFFINITY K(+) TRANSPORTER 1-RELATED"/>
    <property type="match status" value="1"/>
</dbReference>
<accession>A0AAD5SUU9</accession>
<proteinExistence type="predicted"/>
<dbReference type="PANTHER" id="PTHR36424">
    <property type="entry name" value="PHEROMONE-REGULATED MEMBRANE PROTEIN 6"/>
    <property type="match status" value="1"/>
</dbReference>
<organism evidence="3 4">
    <name type="scientific">Physocladia obscura</name>
    <dbReference type="NCBI Taxonomy" id="109957"/>
    <lineage>
        <taxon>Eukaryota</taxon>
        <taxon>Fungi</taxon>
        <taxon>Fungi incertae sedis</taxon>
        <taxon>Chytridiomycota</taxon>
        <taxon>Chytridiomycota incertae sedis</taxon>
        <taxon>Chytridiomycetes</taxon>
        <taxon>Chytridiales</taxon>
        <taxon>Chytriomycetaceae</taxon>
        <taxon>Physocladia</taxon>
    </lineage>
</organism>
<keyword evidence="4" id="KW-1185">Reference proteome</keyword>
<dbReference type="InterPro" id="IPR031606">
    <property type="entry name" value="Kch1/2"/>
</dbReference>
<gene>
    <name evidence="3" type="ORF">HK100_002798</name>
</gene>
<feature type="transmembrane region" description="Helical" evidence="2">
    <location>
        <begin position="251"/>
        <end position="273"/>
    </location>
</feature>
<feature type="region of interest" description="Disordered" evidence="1">
    <location>
        <begin position="586"/>
        <end position="614"/>
    </location>
</feature>
<dbReference type="GO" id="GO:0005886">
    <property type="term" value="C:plasma membrane"/>
    <property type="evidence" value="ECO:0007669"/>
    <property type="project" value="InterPro"/>
</dbReference>
<keyword evidence="2" id="KW-0812">Transmembrane</keyword>
<feature type="compositionally biased region" description="Polar residues" evidence="1">
    <location>
        <begin position="602"/>
        <end position="614"/>
    </location>
</feature>
<dbReference type="GO" id="GO:0015079">
    <property type="term" value="F:potassium ion transmembrane transporter activity"/>
    <property type="evidence" value="ECO:0007669"/>
    <property type="project" value="InterPro"/>
</dbReference>
<feature type="region of interest" description="Disordered" evidence="1">
    <location>
        <begin position="442"/>
        <end position="463"/>
    </location>
</feature>
<feature type="transmembrane region" description="Helical" evidence="2">
    <location>
        <begin position="39"/>
        <end position="61"/>
    </location>
</feature>
<evidence type="ECO:0000256" key="1">
    <source>
        <dbReference type="SAM" id="MobiDB-lite"/>
    </source>
</evidence>
<dbReference type="EMBL" id="JADGJH010001664">
    <property type="protein sequence ID" value="KAJ3111130.1"/>
    <property type="molecule type" value="Genomic_DNA"/>
</dbReference>
<evidence type="ECO:0000313" key="3">
    <source>
        <dbReference type="EMBL" id="KAJ3111130.1"/>
    </source>
</evidence>
<dbReference type="Proteomes" id="UP001211907">
    <property type="component" value="Unassembled WGS sequence"/>
</dbReference>
<protein>
    <submittedName>
        <fullName evidence="3">Uncharacterized protein</fullName>
    </submittedName>
</protein>
<feature type="transmembrane region" description="Helical" evidence="2">
    <location>
        <begin position="105"/>
        <end position="122"/>
    </location>
</feature>
<keyword evidence="2" id="KW-1133">Transmembrane helix</keyword>
<feature type="region of interest" description="Disordered" evidence="1">
    <location>
        <begin position="539"/>
        <end position="560"/>
    </location>
</feature>